<sequence length="99" mass="11053">MQFVFDAVLFRWDSRTDSAYYLVEVPAPFSAEIREIPRMRRGFGSVRVEAGAAGLRWRTSIFPDAANGTYHLPIKRAVRDAAHAGEGDALTIDLRVLEG</sequence>
<reference evidence="2" key="1">
    <citation type="submission" date="2019-09" db="EMBL/GenBank/DDBJ databases">
        <title>Mumia zhuanghuii sp. nov. isolated from the intestinal contents of plateau pika (Ochotona curzoniae) in the Qinghai-Tibet plateau of China.</title>
        <authorList>
            <person name="Tian Z."/>
        </authorList>
    </citation>
    <scope>NUCLEOTIDE SEQUENCE [LARGE SCALE GENOMIC DNA]</scope>
    <source>
        <strain evidence="2">L-033</strain>
    </source>
</reference>
<name>A0A5N0TNZ8_9MICO</name>
<keyword evidence="2" id="KW-1185">Reference proteome</keyword>
<evidence type="ECO:0000313" key="1">
    <source>
        <dbReference type="EMBL" id="KAA9135937.1"/>
    </source>
</evidence>
<comment type="caution">
    <text evidence="1">The sequence shown here is derived from an EMBL/GenBank/DDBJ whole genome shotgun (WGS) entry which is preliminary data.</text>
</comment>
<dbReference type="InterPro" id="IPR015018">
    <property type="entry name" value="DUF1905"/>
</dbReference>
<dbReference type="RefSeq" id="WP_150891790.1">
    <property type="nucleotide sequence ID" value="NZ_VYUY01000003.1"/>
</dbReference>
<gene>
    <name evidence="1" type="ORF">F6B40_01810</name>
</gene>
<dbReference type="EMBL" id="VYUY01000003">
    <property type="protein sequence ID" value="KAA9135937.1"/>
    <property type="molecule type" value="Genomic_DNA"/>
</dbReference>
<accession>A0A5N0TNZ8</accession>
<dbReference type="InterPro" id="IPR037079">
    <property type="entry name" value="AF2212/PG0164-like_sf"/>
</dbReference>
<organism evidence="1 2">
    <name type="scientific">Microbacterium caowuchunii</name>
    <dbReference type="NCBI Taxonomy" id="2614638"/>
    <lineage>
        <taxon>Bacteria</taxon>
        <taxon>Bacillati</taxon>
        <taxon>Actinomycetota</taxon>
        <taxon>Actinomycetes</taxon>
        <taxon>Micrococcales</taxon>
        <taxon>Microbacteriaceae</taxon>
        <taxon>Microbacterium</taxon>
    </lineage>
</organism>
<dbReference type="Gene3D" id="2.40.30.100">
    <property type="entry name" value="AF2212/PG0164-like"/>
    <property type="match status" value="1"/>
</dbReference>
<dbReference type="SUPFAM" id="SSF141694">
    <property type="entry name" value="AF2212/PG0164-like"/>
    <property type="match status" value="1"/>
</dbReference>
<dbReference type="Proteomes" id="UP000326838">
    <property type="component" value="Unassembled WGS sequence"/>
</dbReference>
<evidence type="ECO:0000313" key="2">
    <source>
        <dbReference type="Proteomes" id="UP000326838"/>
    </source>
</evidence>
<dbReference type="Pfam" id="PF08922">
    <property type="entry name" value="DUF1905"/>
    <property type="match status" value="1"/>
</dbReference>
<protein>
    <submittedName>
        <fullName evidence="1">DUF1905 domain-containing protein</fullName>
    </submittedName>
</protein>
<dbReference type="AlphaFoldDB" id="A0A5N0TNZ8"/>
<proteinExistence type="predicted"/>